<name>A0A0E9XVW8_ANGAN</name>
<reference evidence="1" key="2">
    <citation type="journal article" date="2015" name="Fish Shellfish Immunol.">
        <title>Early steps in the European eel (Anguilla anguilla)-Vibrio vulnificus interaction in the gills: Role of the RtxA13 toxin.</title>
        <authorList>
            <person name="Callol A."/>
            <person name="Pajuelo D."/>
            <person name="Ebbesson L."/>
            <person name="Teles M."/>
            <person name="MacKenzie S."/>
            <person name="Amaro C."/>
        </authorList>
    </citation>
    <scope>NUCLEOTIDE SEQUENCE</scope>
</reference>
<dbReference type="EMBL" id="GBXM01002744">
    <property type="protein sequence ID" value="JAI05834.1"/>
    <property type="molecule type" value="Transcribed_RNA"/>
</dbReference>
<reference evidence="1" key="1">
    <citation type="submission" date="2014-11" db="EMBL/GenBank/DDBJ databases">
        <authorList>
            <person name="Amaro Gonzalez C."/>
        </authorList>
    </citation>
    <scope>NUCLEOTIDE SEQUENCE</scope>
</reference>
<protein>
    <submittedName>
        <fullName evidence="1">Uncharacterized protein</fullName>
    </submittedName>
</protein>
<organism evidence="1">
    <name type="scientific">Anguilla anguilla</name>
    <name type="common">European freshwater eel</name>
    <name type="synonym">Muraena anguilla</name>
    <dbReference type="NCBI Taxonomy" id="7936"/>
    <lineage>
        <taxon>Eukaryota</taxon>
        <taxon>Metazoa</taxon>
        <taxon>Chordata</taxon>
        <taxon>Craniata</taxon>
        <taxon>Vertebrata</taxon>
        <taxon>Euteleostomi</taxon>
        <taxon>Actinopterygii</taxon>
        <taxon>Neopterygii</taxon>
        <taxon>Teleostei</taxon>
        <taxon>Anguilliformes</taxon>
        <taxon>Anguillidae</taxon>
        <taxon>Anguilla</taxon>
    </lineage>
</organism>
<accession>A0A0E9XVW8</accession>
<proteinExistence type="predicted"/>
<evidence type="ECO:0000313" key="1">
    <source>
        <dbReference type="EMBL" id="JAI05834.1"/>
    </source>
</evidence>
<dbReference type="AlphaFoldDB" id="A0A0E9XVW8"/>
<sequence>MREYTYEYLFHDLILITFKTVFVYKRLKSCLANAHAQDAFMRMSFTKEQCLSFAIRPSELS</sequence>